<dbReference type="Pfam" id="PF00656">
    <property type="entry name" value="Peptidase_C14"/>
    <property type="match status" value="1"/>
</dbReference>
<evidence type="ECO:0000259" key="1">
    <source>
        <dbReference type="Pfam" id="PF00656"/>
    </source>
</evidence>
<dbReference type="GO" id="GO:0006508">
    <property type="term" value="P:proteolysis"/>
    <property type="evidence" value="ECO:0007669"/>
    <property type="project" value="InterPro"/>
</dbReference>
<evidence type="ECO:0000313" key="3">
    <source>
        <dbReference type="EMBL" id="QTA82739.1"/>
    </source>
</evidence>
<dbReference type="InterPro" id="IPR027417">
    <property type="entry name" value="P-loop_NTPase"/>
</dbReference>
<evidence type="ECO:0000259" key="2">
    <source>
        <dbReference type="Pfam" id="PF13401"/>
    </source>
</evidence>
<protein>
    <submittedName>
        <fullName evidence="3">AAA ATPase-like domain-containing protein</fullName>
    </submittedName>
</protein>
<dbReference type="EMBL" id="CP061799">
    <property type="protein sequence ID" value="QTA82739.1"/>
    <property type="molecule type" value="Genomic_DNA"/>
</dbReference>
<dbReference type="Gene3D" id="3.40.50.1460">
    <property type="match status" value="1"/>
</dbReference>
<dbReference type="InterPro" id="IPR029030">
    <property type="entry name" value="Caspase-like_dom_sf"/>
</dbReference>
<accession>A0A975GIU9</accession>
<dbReference type="InterPro" id="IPR011600">
    <property type="entry name" value="Pept_C14_caspase"/>
</dbReference>
<sequence>MAKKAFIVGVNTYGLQYAEKDASRMEECLKKYQYEIFKTNGNKKDIISCFDSMLDSCNQTDIVIVYFSGHAIIEGNALYFLLEETPMNSSKINIDHLILKFNKSNRASSKLVILDCCNSGSARWDSHFADNIFILTSSGRFERSREFDNFKAGFLTYYFCNNILNPCHEFIDKDYKIRLKRFYNWIKIQAQMINSSEDDIDVSIPHLFGDHIKDIEIVKVSSSYFFPSDFDELIEKEKNLSFHVKRNALINEIRKQFKRENFIILKGQPLVGKSRLLENLSENLSCDYVTLEISSHGCRVEKSDTFIYDLAEKTIIEFKRWAEQNSIDFLLDSPTWDHYSRGNAQIAFSQLLRLLKKKAGKLPLLFIIDEIEHLLDRTVETDKQSFVFLDWLVRNPKNGFFIFAGSQYIDFSHNEQFGNIIAKGRVLHVPYYEKGIVQNIYAAVQKYIDDETDIIPKFCVYTNGHPRIIRYLVDELLKRFKYNLTEQHKKIIENDFDLIIESVTAKSCEILWMLWKRLSIEEKFITWLISRELYTDFKYNCDKIIELSKHHIENTAIDIDKGIKKLILREWAEWCDDNKMTFRFKLGIFPHWIQYYSITLENDLKWKK</sequence>
<name>A0A975GIU9_9BACT</name>
<dbReference type="SUPFAM" id="SSF52129">
    <property type="entry name" value="Caspase-like"/>
    <property type="match status" value="1"/>
</dbReference>
<feature type="domain" description="ORC1/DEAH AAA+ ATPase" evidence="2">
    <location>
        <begin position="259"/>
        <end position="409"/>
    </location>
</feature>
<dbReference type="InterPro" id="IPR049945">
    <property type="entry name" value="AAA_22"/>
</dbReference>
<dbReference type="SUPFAM" id="SSF52540">
    <property type="entry name" value="P-loop containing nucleoside triphosphate hydrolases"/>
    <property type="match status" value="1"/>
</dbReference>
<feature type="domain" description="Peptidase C14 caspase" evidence="1">
    <location>
        <begin position="3"/>
        <end position="121"/>
    </location>
</feature>
<organism evidence="3 4">
    <name type="scientific">Desulfonema limicola</name>
    <dbReference type="NCBI Taxonomy" id="45656"/>
    <lineage>
        <taxon>Bacteria</taxon>
        <taxon>Pseudomonadati</taxon>
        <taxon>Thermodesulfobacteriota</taxon>
        <taxon>Desulfobacteria</taxon>
        <taxon>Desulfobacterales</taxon>
        <taxon>Desulfococcaceae</taxon>
        <taxon>Desulfonema</taxon>
    </lineage>
</organism>
<dbReference type="Gene3D" id="3.40.50.300">
    <property type="entry name" value="P-loop containing nucleotide triphosphate hydrolases"/>
    <property type="match status" value="1"/>
</dbReference>
<dbReference type="GO" id="GO:0016887">
    <property type="term" value="F:ATP hydrolysis activity"/>
    <property type="evidence" value="ECO:0007669"/>
    <property type="project" value="InterPro"/>
</dbReference>
<gene>
    <name evidence="3" type="ORF">dnl_51210</name>
</gene>
<keyword evidence="4" id="KW-1185">Reference proteome</keyword>
<proteinExistence type="predicted"/>
<reference evidence="3" key="1">
    <citation type="journal article" date="2021" name="Microb. Physiol.">
        <title>Proteogenomic Insights into the Physiology of Marine, Sulfate-Reducing, Filamentous Desulfonema limicola and Desulfonema magnum.</title>
        <authorList>
            <person name="Schnaars V."/>
            <person name="Wohlbrand L."/>
            <person name="Scheve S."/>
            <person name="Hinrichs C."/>
            <person name="Reinhardt R."/>
            <person name="Rabus R."/>
        </authorList>
    </citation>
    <scope>NUCLEOTIDE SEQUENCE</scope>
    <source>
        <strain evidence="3">5ac10</strain>
    </source>
</reference>
<dbReference type="Pfam" id="PF13401">
    <property type="entry name" value="AAA_22"/>
    <property type="match status" value="1"/>
</dbReference>
<dbReference type="RefSeq" id="WP_207688628.1">
    <property type="nucleotide sequence ID" value="NZ_CP061799.1"/>
</dbReference>
<evidence type="ECO:0000313" key="4">
    <source>
        <dbReference type="Proteomes" id="UP000663720"/>
    </source>
</evidence>
<dbReference type="GO" id="GO:0004197">
    <property type="term" value="F:cysteine-type endopeptidase activity"/>
    <property type="evidence" value="ECO:0007669"/>
    <property type="project" value="InterPro"/>
</dbReference>
<dbReference type="AlphaFoldDB" id="A0A975GIU9"/>
<dbReference type="Proteomes" id="UP000663720">
    <property type="component" value="Chromosome"/>
</dbReference>
<dbReference type="KEGG" id="dli:dnl_51210"/>